<keyword evidence="2" id="KW-1185">Reference proteome</keyword>
<evidence type="ECO:0000313" key="2">
    <source>
        <dbReference type="Proteomes" id="UP000031014"/>
    </source>
</evidence>
<organism evidence="1 2">
    <name type="scientific">Mesobacillus selenatarsenatis (strain DSM 18680 / JCM 14380 / FERM P-15431 / SF-1)</name>
    <dbReference type="NCBI Taxonomy" id="1321606"/>
    <lineage>
        <taxon>Bacteria</taxon>
        <taxon>Bacillati</taxon>
        <taxon>Bacillota</taxon>
        <taxon>Bacilli</taxon>
        <taxon>Bacillales</taxon>
        <taxon>Bacillaceae</taxon>
        <taxon>Mesobacillus</taxon>
    </lineage>
</organism>
<dbReference type="Proteomes" id="UP000031014">
    <property type="component" value="Unassembled WGS sequence"/>
</dbReference>
<proteinExistence type="predicted"/>
<reference evidence="1 2" key="1">
    <citation type="submission" date="2013-06" db="EMBL/GenBank/DDBJ databases">
        <title>Whole genome shotgun sequence of Bacillus selenatarsenatis SF-1.</title>
        <authorList>
            <person name="Kuroda M."/>
            <person name="Sei K."/>
            <person name="Yamashita M."/>
            <person name="Ike M."/>
        </authorList>
    </citation>
    <scope>NUCLEOTIDE SEQUENCE [LARGE SCALE GENOMIC DNA]</scope>
    <source>
        <strain evidence="1 2">SF-1</strain>
    </source>
</reference>
<dbReference type="AlphaFoldDB" id="A0A0A8X7L8"/>
<dbReference type="STRING" id="1321606.SAMD00020551_2314"/>
<dbReference type="EMBL" id="BASE01000046">
    <property type="protein sequence ID" value="GAM14166.1"/>
    <property type="molecule type" value="Genomic_DNA"/>
</dbReference>
<evidence type="ECO:0000313" key="1">
    <source>
        <dbReference type="EMBL" id="GAM14166.1"/>
    </source>
</evidence>
<sequence length="45" mass="5272">MAISGTYWRKSKFIGELEISRDIFQFNKPNRSDTLKNKESVCFAD</sequence>
<comment type="caution">
    <text evidence="1">The sequence shown here is derived from an EMBL/GenBank/DDBJ whole genome shotgun (WGS) entry which is preliminary data.</text>
</comment>
<protein>
    <submittedName>
        <fullName evidence="1">Uncharacterized protein</fullName>
    </submittedName>
</protein>
<gene>
    <name evidence="1" type="ORF">SAMD00020551_2314</name>
</gene>
<accession>A0A0A8X7L8</accession>
<name>A0A0A8X7L8_MESS1</name>